<proteinExistence type="predicted"/>
<accession>A0ABR1IVC7</accession>
<evidence type="ECO:0008006" key="3">
    <source>
        <dbReference type="Google" id="ProtNLM"/>
    </source>
</evidence>
<evidence type="ECO:0000313" key="1">
    <source>
        <dbReference type="EMBL" id="KAK7439059.1"/>
    </source>
</evidence>
<comment type="caution">
    <text evidence="1">The sequence shown here is derived from an EMBL/GenBank/DDBJ whole genome shotgun (WGS) entry which is preliminary data.</text>
</comment>
<name>A0ABR1IVC7_9AGAR</name>
<evidence type="ECO:0000313" key="2">
    <source>
        <dbReference type="Proteomes" id="UP001498398"/>
    </source>
</evidence>
<organism evidence="1 2">
    <name type="scientific">Marasmiellus scandens</name>
    <dbReference type="NCBI Taxonomy" id="2682957"/>
    <lineage>
        <taxon>Eukaryota</taxon>
        <taxon>Fungi</taxon>
        <taxon>Dikarya</taxon>
        <taxon>Basidiomycota</taxon>
        <taxon>Agaricomycotina</taxon>
        <taxon>Agaricomycetes</taxon>
        <taxon>Agaricomycetidae</taxon>
        <taxon>Agaricales</taxon>
        <taxon>Marasmiineae</taxon>
        <taxon>Omphalotaceae</taxon>
        <taxon>Marasmiellus</taxon>
    </lineage>
</organism>
<sequence>MENLAPTGRNTTFGFRLEDWIDTSNVPTDQSNTSAPLFSSTTWDPNAVANTDAASLAGPSFVGTSHPRPTLSAENSLGRALDDYSMDMRRSDQKDMSGFQTQQVTLSTAFQEMPATSNRPTPDVVLVSSDAVVFYVDEGTLLKASYNSFGDLLPITSTKKAERVRNLHDTPSSELNVLLHILYNLDCAQYNPPLPIIISAIDHLPKYGLSPKTLITPQNPIYQLLLTNATIYPLEVYSLCGKYDIYELAVAVSPHLLSLTLSSVTDKDAERMGSLYLARLFRLHRTRVETLFKSLMPPPSLHNPTRKCGFESQKALASAWTMTTAYLSWSAKPDLSTSSIRGIFDAMTRHITCPECLKGRDERVNRIVVNWSMTKNTI</sequence>
<protein>
    <recommendedName>
        <fullName evidence="3">BTB domain-containing protein</fullName>
    </recommendedName>
</protein>
<keyword evidence="2" id="KW-1185">Reference proteome</keyword>
<reference evidence="1 2" key="1">
    <citation type="submission" date="2024-01" db="EMBL/GenBank/DDBJ databases">
        <title>A draft genome for the cacao thread blight pathogen Marasmiellus scandens.</title>
        <authorList>
            <person name="Baruah I.K."/>
            <person name="Leung J."/>
            <person name="Bukari Y."/>
            <person name="Amoako-Attah I."/>
            <person name="Meinhardt L.W."/>
            <person name="Bailey B.A."/>
            <person name="Cohen S.P."/>
        </authorList>
    </citation>
    <scope>NUCLEOTIDE SEQUENCE [LARGE SCALE GENOMIC DNA]</scope>
    <source>
        <strain evidence="1 2">GH-19</strain>
    </source>
</reference>
<gene>
    <name evidence="1" type="ORF">VKT23_017764</name>
</gene>
<dbReference type="Proteomes" id="UP001498398">
    <property type="component" value="Unassembled WGS sequence"/>
</dbReference>
<dbReference type="EMBL" id="JBANRG010000075">
    <property type="protein sequence ID" value="KAK7439059.1"/>
    <property type="molecule type" value="Genomic_DNA"/>
</dbReference>